<protein>
    <recommendedName>
        <fullName evidence="6">Holliday junction branch migration complex subunit RuvA</fullName>
    </recommendedName>
</protein>
<dbReference type="GO" id="GO:0006310">
    <property type="term" value="P:DNA recombination"/>
    <property type="evidence" value="ECO:0007669"/>
    <property type="project" value="UniProtKB-UniRule"/>
</dbReference>
<dbReference type="InterPro" id="IPR010994">
    <property type="entry name" value="RuvA_2-like"/>
</dbReference>
<dbReference type="EMBL" id="CP017834">
    <property type="protein sequence ID" value="APJ03785.1"/>
    <property type="molecule type" value="Genomic_DNA"/>
</dbReference>
<dbReference type="InterPro" id="IPR000085">
    <property type="entry name" value="RuvA"/>
</dbReference>
<dbReference type="GO" id="GO:0005524">
    <property type="term" value="F:ATP binding"/>
    <property type="evidence" value="ECO:0007669"/>
    <property type="project" value="InterPro"/>
</dbReference>
<comment type="caution">
    <text evidence="6">Lacks conserved residue(s) required for the propagation of feature annotation.</text>
</comment>
<dbReference type="Gene3D" id="1.10.150.20">
    <property type="entry name" value="5' to 3' exonuclease, C-terminal subdomain"/>
    <property type="match status" value="1"/>
</dbReference>
<dbReference type="SUPFAM" id="SSF47781">
    <property type="entry name" value="RuvA domain 2-like"/>
    <property type="match status" value="1"/>
</dbReference>
<dbReference type="KEGG" id="saqi:AXG55_07645"/>
<accession>A0A1L4D0Q2</accession>
<keyword evidence="8" id="KW-0547">Nucleotide-binding</keyword>
<dbReference type="NCBIfam" id="TIGR00084">
    <property type="entry name" value="ruvA"/>
    <property type="match status" value="1"/>
</dbReference>
<dbReference type="Proteomes" id="UP000184731">
    <property type="component" value="Chromosome"/>
</dbReference>
<evidence type="ECO:0000256" key="3">
    <source>
        <dbReference type="ARBA" id="ARBA00023125"/>
    </source>
</evidence>
<dbReference type="HAMAP" id="MF_00031">
    <property type="entry name" value="DNA_HJ_migration_RuvA"/>
    <property type="match status" value="1"/>
</dbReference>
<reference evidence="8 9" key="1">
    <citation type="submission" date="2016-10" db="EMBL/GenBank/DDBJ databases">
        <title>Silvanigrella aquatica sp. nov., isolated from a freshwater lake located in the Black Forest, Germany, description of Silvanigrellaceae fam. nov., Silvanigrellales ord. nov., reclassification of the order Bdellovibrionales in the class Oligoflexia, reclassification of the families Bacteriovoracaceae and Halobacteriovoraceae in the new order Bacteriovoracales ord. nov., and reclassification of the family Pseudobacteriovoracaceae in the order Oligoflexiales.</title>
        <authorList>
            <person name="Hahn M.W."/>
            <person name="Schmidt J."/>
            <person name="Koll U."/>
            <person name="Rohde M."/>
            <person name="Verbag S."/>
            <person name="Pitt A."/>
            <person name="Nakai R."/>
            <person name="Naganuma T."/>
            <person name="Lang E."/>
        </authorList>
    </citation>
    <scope>NUCLEOTIDE SEQUENCE [LARGE SCALE GENOMIC DNA]</scope>
    <source>
        <strain evidence="8 9">MWH-Nonnen-W8red</strain>
    </source>
</reference>
<dbReference type="SMART" id="SM00278">
    <property type="entry name" value="HhH1"/>
    <property type="match status" value="2"/>
</dbReference>
<dbReference type="InterPro" id="IPR003583">
    <property type="entry name" value="Hlx-hairpin-Hlx_DNA-bd_motif"/>
</dbReference>
<feature type="domain" description="Helix-hairpin-helix DNA-binding motif class 1" evidence="7">
    <location>
        <begin position="108"/>
        <end position="127"/>
    </location>
</feature>
<dbReference type="GO" id="GO:0005737">
    <property type="term" value="C:cytoplasm"/>
    <property type="evidence" value="ECO:0007669"/>
    <property type="project" value="UniProtKB-SubCell"/>
</dbReference>
<dbReference type="InterPro" id="IPR012340">
    <property type="entry name" value="NA-bd_OB-fold"/>
</dbReference>
<dbReference type="GO" id="GO:0006281">
    <property type="term" value="P:DNA repair"/>
    <property type="evidence" value="ECO:0007669"/>
    <property type="project" value="UniProtKB-UniRule"/>
</dbReference>
<proteinExistence type="inferred from homology"/>
<organism evidence="8 9">
    <name type="scientific">Silvanigrella aquatica</name>
    <dbReference type="NCBI Taxonomy" id="1915309"/>
    <lineage>
        <taxon>Bacteria</taxon>
        <taxon>Pseudomonadati</taxon>
        <taxon>Bdellovibrionota</taxon>
        <taxon>Oligoflexia</taxon>
        <taxon>Silvanigrellales</taxon>
        <taxon>Silvanigrellaceae</taxon>
        <taxon>Silvanigrella</taxon>
    </lineage>
</organism>
<evidence type="ECO:0000313" key="9">
    <source>
        <dbReference type="Proteomes" id="UP000184731"/>
    </source>
</evidence>
<evidence type="ECO:0000256" key="5">
    <source>
        <dbReference type="ARBA" id="ARBA00023204"/>
    </source>
</evidence>
<comment type="domain">
    <text evidence="6">Has three domains with a flexible linker between the domains II and III and assumes an 'L' shape. Domain III is highly mobile and contacts RuvB.</text>
</comment>
<sequence>MMGSLRGILAEKSPEYILVDVNGVGYEVEVPATTLCQLPALKQEVSLSILTYVREDSIRLFGFTSSFDKKVFQELTSVSGVGPKAALALLGPVDGYDLCEIITSGQIVKLTAIPGVGPKTAERLILELKTKMQKLMARKKDDVEIQKTKISSNLAASIMDNQNVSHKMEQKLIRKQIIEDLKSALSNLGYKDKQYGEVVHSFEQRMQLGEKISIEIALKESLSKLSERILQKH</sequence>
<keyword evidence="3 6" id="KW-0238">DNA-binding</keyword>
<dbReference type="GO" id="GO:0000400">
    <property type="term" value="F:four-way junction DNA binding"/>
    <property type="evidence" value="ECO:0007669"/>
    <property type="project" value="UniProtKB-UniRule"/>
</dbReference>
<feature type="domain" description="Helix-hairpin-helix DNA-binding motif class 1" evidence="7">
    <location>
        <begin position="73"/>
        <end position="92"/>
    </location>
</feature>
<dbReference type="Pfam" id="PF14520">
    <property type="entry name" value="HHH_5"/>
    <property type="match status" value="1"/>
</dbReference>
<keyword evidence="2 6" id="KW-0227">DNA damage</keyword>
<dbReference type="GO" id="GO:0009378">
    <property type="term" value="F:four-way junction helicase activity"/>
    <property type="evidence" value="ECO:0007669"/>
    <property type="project" value="InterPro"/>
</dbReference>
<evidence type="ECO:0000259" key="7">
    <source>
        <dbReference type="SMART" id="SM00278"/>
    </source>
</evidence>
<comment type="subunit">
    <text evidence="6">Homotetramer. Forms an RuvA(8)-RuvB(12)-Holliday junction (HJ) complex. HJ DNA is sandwiched between 2 RuvA tetramers; dsDNA enters through RuvA and exits via RuvB. An RuvB hexamer assembles on each DNA strand where it exits the tetramer. Each RuvB hexamer is contacted by two RuvA subunits (via domain III) on 2 adjacent RuvB subunits; this complex drives branch migration. In the full resolvosome a probable DNA-RuvA(4)-RuvB(12)-RuvC(2) complex forms which resolves the HJ.</text>
</comment>
<keyword evidence="9" id="KW-1185">Reference proteome</keyword>
<dbReference type="InterPro" id="IPR013849">
    <property type="entry name" value="DNA_helicase_Holl-junc_RuvA_I"/>
</dbReference>
<dbReference type="STRING" id="1915309.AXG55_07645"/>
<comment type="similarity">
    <text evidence="6">Belongs to the RuvA family.</text>
</comment>
<evidence type="ECO:0000256" key="1">
    <source>
        <dbReference type="ARBA" id="ARBA00022490"/>
    </source>
</evidence>
<dbReference type="AlphaFoldDB" id="A0A1L4D0Q2"/>
<keyword evidence="4 6" id="KW-0233">DNA recombination</keyword>
<dbReference type="RefSeq" id="WP_148697527.1">
    <property type="nucleotide sequence ID" value="NZ_CP017834.1"/>
</dbReference>
<evidence type="ECO:0000256" key="6">
    <source>
        <dbReference type="HAMAP-Rule" id="MF_00031"/>
    </source>
</evidence>
<evidence type="ECO:0000256" key="4">
    <source>
        <dbReference type="ARBA" id="ARBA00023172"/>
    </source>
</evidence>
<evidence type="ECO:0000313" key="8">
    <source>
        <dbReference type="EMBL" id="APJ03785.1"/>
    </source>
</evidence>
<keyword evidence="8" id="KW-0347">Helicase</keyword>
<keyword evidence="8" id="KW-0067">ATP-binding</keyword>
<keyword evidence="5 6" id="KW-0234">DNA repair</keyword>
<name>A0A1L4D0Q2_9BACT</name>
<dbReference type="Pfam" id="PF01330">
    <property type="entry name" value="RuvA_N"/>
    <property type="match status" value="1"/>
</dbReference>
<feature type="region of interest" description="Domain I" evidence="6">
    <location>
        <begin position="1"/>
        <end position="64"/>
    </location>
</feature>
<gene>
    <name evidence="6" type="primary">ruvA</name>
    <name evidence="8" type="ORF">AXG55_07645</name>
</gene>
<comment type="subcellular location">
    <subcellularLocation>
        <location evidence="6">Cytoplasm</location>
    </subcellularLocation>
</comment>
<evidence type="ECO:0000256" key="2">
    <source>
        <dbReference type="ARBA" id="ARBA00022763"/>
    </source>
</evidence>
<keyword evidence="1 6" id="KW-0963">Cytoplasm</keyword>
<dbReference type="Gene3D" id="2.40.50.140">
    <property type="entry name" value="Nucleic acid-binding proteins"/>
    <property type="match status" value="1"/>
</dbReference>
<dbReference type="GO" id="GO:0048476">
    <property type="term" value="C:Holliday junction resolvase complex"/>
    <property type="evidence" value="ECO:0007669"/>
    <property type="project" value="UniProtKB-UniRule"/>
</dbReference>
<dbReference type="SUPFAM" id="SSF50249">
    <property type="entry name" value="Nucleic acid-binding proteins"/>
    <property type="match status" value="1"/>
</dbReference>
<dbReference type="OrthoDB" id="5293449at2"/>
<keyword evidence="8" id="KW-0378">Hydrolase</keyword>
<comment type="function">
    <text evidence="6">The RuvA-RuvB-RuvC complex processes Holliday junction (HJ) DNA during genetic recombination and DNA repair, while the RuvA-RuvB complex plays an important role in the rescue of blocked DNA replication forks via replication fork reversal (RFR). RuvA specifically binds to HJ cruciform DNA, conferring on it an open structure. The RuvB hexamer acts as an ATP-dependent pump, pulling dsDNA into and through the RuvAB complex. HJ branch migration allows RuvC to scan DNA until it finds its consensus sequence, where it cleaves and resolves the cruciform DNA.</text>
</comment>
<feature type="region of interest" description="Domain III" evidence="6">
    <location>
        <begin position="159"/>
        <end position="233"/>
    </location>
</feature>